<dbReference type="RefSeq" id="XP_027619781.1">
    <property type="nucleotide sequence ID" value="XM_027763980.1"/>
</dbReference>
<accession>A0A401H367</accession>
<sequence length="169" mass="18705">MVYDALVLVLTWAKTYQTNCASSKFHMKNSLTSLIQRDGTIYFFVLLLLNAINLVAIKFEILGSVPALTDVLTSIMVSRFFLDLRSVYLSSTSGSQSISRAQIVPEVISLDFTSSLTGNLGAPLNGWFDEVPDSFSADEPPPAYEWHEPMLLHLRPEADDSDGSDSHNE</sequence>
<reference evidence="1 2" key="1">
    <citation type="journal article" date="2018" name="Sci. Rep.">
        <title>Genome sequence of the cauliflower mushroom Sparassis crispa (Hanabiratake) and its association with beneficial usage.</title>
        <authorList>
            <person name="Kiyama R."/>
            <person name="Furutani Y."/>
            <person name="Kawaguchi K."/>
            <person name="Nakanishi T."/>
        </authorList>
    </citation>
    <scope>NUCLEOTIDE SEQUENCE [LARGE SCALE GENOMIC DNA]</scope>
</reference>
<proteinExistence type="predicted"/>
<gene>
    <name evidence="1" type="ORF">SCP_1402760</name>
</gene>
<dbReference type="EMBL" id="BFAD01000014">
    <property type="protein sequence ID" value="GBE88868.1"/>
    <property type="molecule type" value="Genomic_DNA"/>
</dbReference>
<dbReference type="AlphaFoldDB" id="A0A401H367"/>
<dbReference type="Proteomes" id="UP000287166">
    <property type="component" value="Unassembled WGS sequence"/>
</dbReference>
<dbReference type="OrthoDB" id="2756573at2759"/>
<comment type="caution">
    <text evidence="1">The sequence shown here is derived from an EMBL/GenBank/DDBJ whole genome shotgun (WGS) entry which is preliminary data.</text>
</comment>
<organism evidence="1 2">
    <name type="scientific">Sparassis crispa</name>
    <dbReference type="NCBI Taxonomy" id="139825"/>
    <lineage>
        <taxon>Eukaryota</taxon>
        <taxon>Fungi</taxon>
        <taxon>Dikarya</taxon>
        <taxon>Basidiomycota</taxon>
        <taxon>Agaricomycotina</taxon>
        <taxon>Agaricomycetes</taxon>
        <taxon>Polyporales</taxon>
        <taxon>Sparassidaceae</taxon>
        <taxon>Sparassis</taxon>
    </lineage>
</organism>
<evidence type="ECO:0000313" key="1">
    <source>
        <dbReference type="EMBL" id="GBE88868.1"/>
    </source>
</evidence>
<protein>
    <submittedName>
        <fullName evidence="1">Uncharacterized protein</fullName>
    </submittedName>
</protein>
<name>A0A401H367_9APHY</name>
<dbReference type="InParanoid" id="A0A401H367"/>
<evidence type="ECO:0000313" key="2">
    <source>
        <dbReference type="Proteomes" id="UP000287166"/>
    </source>
</evidence>
<keyword evidence="2" id="KW-1185">Reference proteome</keyword>
<dbReference type="GeneID" id="38785785"/>